<dbReference type="HOGENOM" id="CLU_1898429_0_0_1"/>
<keyword evidence="2" id="KW-1185">Reference proteome</keyword>
<organism evidence="2">
    <name type="scientific">Drosophila sechellia</name>
    <name type="common">Fruit fly</name>
    <dbReference type="NCBI Taxonomy" id="7238"/>
    <lineage>
        <taxon>Eukaryota</taxon>
        <taxon>Metazoa</taxon>
        <taxon>Ecdysozoa</taxon>
        <taxon>Arthropoda</taxon>
        <taxon>Hexapoda</taxon>
        <taxon>Insecta</taxon>
        <taxon>Pterygota</taxon>
        <taxon>Neoptera</taxon>
        <taxon>Endopterygota</taxon>
        <taxon>Diptera</taxon>
        <taxon>Brachycera</taxon>
        <taxon>Muscomorpha</taxon>
        <taxon>Ephydroidea</taxon>
        <taxon>Drosophilidae</taxon>
        <taxon>Drosophila</taxon>
        <taxon>Sophophora</taxon>
    </lineage>
</organism>
<dbReference type="EMBL" id="CH480823">
    <property type="protein sequence ID" value="EDW56360.1"/>
    <property type="molecule type" value="Genomic_DNA"/>
</dbReference>
<gene>
    <name evidence="1" type="primary">Dsec\GM22634</name>
    <name evidence="1" type="ORF">Dsec_GM22634</name>
</gene>
<name>B4I6F4_DROSE</name>
<sequence>MRKADTPMDCDYRVDWNGKRTPVRGQSSLLLTGFGRFTASQTLHNRHFIDARGVYAMRLLKRLECWDEDRVASGDYVAGRDYDSTAVVFSTETQGNLVRKLTQLRPDSAHDSGLYRGCTLVLGYVLSQYSLDTT</sequence>
<evidence type="ECO:0000313" key="1">
    <source>
        <dbReference type="EMBL" id="EDW56360.1"/>
    </source>
</evidence>
<accession>B4I6F4</accession>
<dbReference type="AlphaFoldDB" id="B4I6F4"/>
<evidence type="ECO:0000313" key="2">
    <source>
        <dbReference type="Proteomes" id="UP000001292"/>
    </source>
</evidence>
<reference evidence="1 2" key="1">
    <citation type="journal article" date="2007" name="Nature">
        <title>Evolution of genes and genomes on the Drosophila phylogeny.</title>
        <authorList>
            <consortium name="Drosophila 12 Genomes Consortium"/>
            <person name="Clark A.G."/>
            <person name="Eisen M.B."/>
            <person name="Smith D.R."/>
            <person name="Bergman C.M."/>
            <person name="Oliver B."/>
            <person name="Markow T.A."/>
            <person name="Kaufman T.C."/>
            <person name="Kellis M."/>
            <person name="Gelbart W."/>
            <person name="Iyer V.N."/>
            <person name="Pollard D.A."/>
            <person name="Sackton T.B."/>
            <person name="Larracuente A.M."/>
            <person name="Singh N.D."/>
            <person name="Abad J.P."/>
            <person name="Abt D.N."/>
            <person name="Adryan B."/>
            <person name="Aguade M."/>
            <person name="Akashi H."/>
            <person name="Anderson W.W."/>
            <person name="Aquadro C.F."/>
            <person name="Ardell D.H."/>
            <person name="Arguello R."/>
            <person name="Artieri C.G."/>
            <person name="Barbash D.A."/>
            <person name="Barker D."/>
            <person name="Barsanti P."/>
            <person name="Batterham P."/>
            <person name="Batzoglou S."/>
            <person name="Begun D."/>
            <person name="Bhutkar A."/>
            <person name="Blanco E."/>
            <person name="Bosak S.A."/>
            <person name="Bradley R.K."/>
            <person name="Brand A.D."/>
            <person name="Brent M.R."/>
            <person name="Brooks A.N."/>
            <person name="Brown R.H."/>
            <person name="Butlin R.K."/>
            <person name="Caggese C."/>
            <person name="Calvi B.R."/>
            <person name="Bernardo de Carvalho A."/>
            <person name="Caspi A."/>
            <person name="Castrezana S."/>
            <person name="Celniker S.E."/>
            <person name="Chang J.L."/>
            <person name="Chapple C."/>
            <person name="Chatterji S."/>
            <person name="Chinwalla A."/>
            <person name="Civetta A."/>
            <person name="Clifton S.W."/>
            <person name="Comeron J.M."/>
            <person name="Costello J.C."/>
            <person name="Coyne J.A."/>
            <person name="Daub J."/>
            <person name="David R.G."/>
            <person name="Delcher A.L."/>
            <person name="Delehaunty K."/>
            <person name="Do C.B."/>
            <person name="Ebling H."/>
            <person name="Edwards K."/>
            <person name="Eickbush T."/>
            <person name="Evans J.D."/>
            <person name="Filipski A."/>
            <person name="Findeiss S."/>
            <person name="Freyhult E."/>
            <person name="Fulton L."/>
            <person name="Fulton R."/>
            <person name="Garcia A.C."/>
            <person name="Gardiner A."/>
            <person name="Garfield D.A."/>
            <person name="Garvin B.E."/>
            <person name="Gibson G."/>
            <person name="Gilbert D."/>
            <person name="Gnerre S."/>
            <person name="Godfrey J."/>
            <person name="Good R."/>
            <person name="Gotea V."/>
            <person name="Gravely B."/>
            <person name="Greenberg A.J."/>
            <person name="Griffiths-Jones S."/>
            <person name="Gross S."/>
            <person name="Guigo R."/>
            <person name="Gustafson E.A."/>
            <person name="Haerty W."/>
            <person name="Hahn M.W."/>
            <person name="Halligan D.L."/>
            <person name="Halpern A.L."/>
            <person name="Halter G.M."/>
            <person name="Han M.V."/>
            <person name="Heger A."/>
            <person name="Hillier L."/>
            <person name="Hinrichs A.S."/>
            <person name="Holmes I."/>
            <person name="Hoskins R.A."/>
            <person name="Hubisz M.J."/>
            <person name="Hultmark D."/>
            <person name="Huntley M.A."/>
            <person name="Jaffe D.B."/>
            <person name="Jagadeeshan S."/>
            <person name="Jeck W.R."/>
            <person name="Johnson J."/>
            <person name="Jones C.D."/>
            <person name="Jordan W.C."/>
            <person name="Karpen G.H."/>
            <person name="Kataoka E."/>
            <person name="Keightley P.D."/>
            <person name="Kheradpour P."/>
            <person name="Kirkness E.F."/>
            <person name="Koerich L.B."/>
            <person name="Kristiansen K."/>
            <person name="Kudrna D."/>
            <person name="Kulathinal R.J."/>
            <person name="Kumar S."/>
            <person name="Kwok R."/>
            <person name="Lander E."/>
            <person name="Langley C.H."/>
            <person name="Lapoint R."/>
            <person name="Lazzaro B.P."/>
            <person name="Lee S.J."/>
            <person name="Levesque L."/>
            <person name="Li R."/>
            <person name="Lin C.F."/>
            <person name="Lin M.F."/>
            <person name="Lindblad-Toh K."/>
            <person name="Llopart A."/>
            <person name="Long M."/>
            <person name="Low L."/>
            <person name="Lozovsky E."/>
            <person name="Lu J."/>
            <person name="Luo M."/>
            <person name="Machado C.A."/>
            <person name="Makalowski W."/>
            <person name="Marzo M."/>
            <person name="Matsuda M."/>
            <person name="Matzkin L."/>
            <person name="McAllister B."/>
            <person name="McBride C.S."/>
            <person name="McKernan B."/>
            <person name="McKernan K."/>
            <person name="Mendez-Lago M."/>
            <person name="Minx P."/>
            <person name="Mollenhauer M.U."/>
            <person name="Montooth K."/>
            <person name="Mount S.M."/>
            <person name="Mu X."/>
            <person name="Myers E."/>
            <person name="Negre B."/>
            <person name="Newfeld S."/>
            <person name="Nielsen R."/>
            <person name="Noor M.A."/>
            <person name="O'Grady P."/>
            <person name="Pachter L."/>
            <person name="Papaceit M."/>
            <person name="Parisi M.J."/>
            <person name="Parisi M."/>
            <person name="Parts L."/>
            <person name="Pedersen J.S."/>
            <person name="Pesole G."/>
            <person name="Phillippy A.M."/>
            <person name="Ponting C.P."/>
            <person name="Pop M."/>
            <person name="Porcelli D."/>
            <person name="Powell J.R."/>
            <person name="Prohaska S."/>
            <person name="Pruitt K."/>
            <person name="Puig M."/>
            <person name="Quesneville H."/>
            <person name="Ram K.R."/>
            <person name="Rand D."/>
            <person name="Rasmussen M.D."/>
            <person name="Reed L.K."/>
            <person name="Reenan R."/>
            <person name="Reily A."/>
            <person name="Remington K.A."/>
            <person name="Rieger T.T."/>
            <person name="Ritchie M.G."/>
            <person name="Robin C."/>
            <person name="Rogers Y.H."/>
            <person name="Rohde C."/>
            <person name="Rozas J."/>
            <person name="Rubenfield M.J."/>
            <person name="Ruiz A."/>
            <person name="Russo S."/>
            <person name="Salzberg S.L."/>
            <person name="Sanchez-Gracia A."/>
            <person name="Saranga D.J."/>
            <person name="Sato H."/>
            <person name="Schaeffer S.W."/>
            <person name="Schatz M.C."/>
            <person name="Schlenke T."/>
            <person name="Schwartz R."/>
            <person name="Segarra C."/>
            <person name="Singh R.S."/>
            <person name="Sirot L."/>
            <person name="Sirota M."/>
            <person name="Sisneros N.B."/>
            <person name="Smith C.D."/>
            <person name="Smith T.F."/>
            <person name="Spieth J."/>
            <person name="Stage D.E."/>
            <person name="Stark A."/>
            <person name="Stephan W."/>
            <person name="Strausberg R.L."/>
            <person name="Strempel S."/>
            <person name="Sturgill D."/>
            <person name="Sutton G."/>
            <person name="Sutton G.G."/>
            <person name="Tao W."/>
            <person name="Teichmann S."/>
            <person name="Tobari Y.N."/>
            <person name="Tomimura Y."/>
            <person name="Tsolas J.M."/>
            <person name="Valente V.L."/>
            <person name="Venter E."/>
            <person name="Venter J.C."/>
            <person name="Vicario S."/>
            <person name="Vieira F.G."/>
            <person name="Vilella A.J."/>
            <person name="Villasante A."/>
            <person name="Walenz B."/>
            <person name="Wang J."/>
            <person name="Wasserman M."/>
            <person name="Watts T."/>
            <person name="Wilson D."/>
            <person name="Wilson R.K."/>
            <person name="Wing R.A."/>
            <person name="Wolfner M.F."/>
            <person name="Wong A."/>
            <person name="Wong G.K."/>
            <person name="Wu C.I."/>
            <person name="Wu G."/>
            <person name="Yamamoto D."/>
            <person name="Yang H.P."/>
            <person name="Yang S.P."/>
            <person name="Yorke J.A."/>
            <person name="Yoshida K."/>
            <person name="Zdobnov E."/>
            <person name="Zhang P."/>
            <person name="Zhang Y."/>
            <person name="Zimin A.V."/>
            <person name="Baldwin J."/>
            <person name="Abdouelleil A."/>
            <person name="Abdulkadir J."/>
            <person name="Abebe A."/>
            <person name="Abera B."/>
            <person name="Abreu J."/>
            <person name="Acer S.C."/>
            <person name="Aftuck L."/>
            <person name="Alexander A."/>
            <person name="An P."/>
            <person name="Anderson E."/>
            <person name="Anderson S."/>
            <person name="Arachi H."/>
            <person name="Azer M."/>
            <person name="Bachantsang P."/>
            <person name="Barry A."/>
            <person name="Bayul T."/>
            <person name="Berlin A."/>
            <person name="Bessette D."/>
            <person name="Bloom T."/>
            <person name="Blye J."/>
            <person name="Boguslavskiy L."/>
            <person name="Bonnet C."/>
            <person name="Boukhgalter B."/>
            <person name="Bourzgui I."/>
            <person name="Brown A."/>
            <person name="Cahill P."/>
            <person name="Channer S."/>
            <person name="Cheshatsang Y."/>
            <person name="Chuda L."/>
            <person name="Citroen M."/>
            <person name="Collymore A."/>
            <person name="Cooke P."/>
            <person name="Costello M."/>
            <person name="D'Aco K."/>
            <person name="Daza R."/>
            <person name="De Haan G."/>
            <person name="DeGray S."/>
            <person name="DeMaso C."/>
            <person name="Dhargay N."/>
            <person name="Dooley K."/>
            <person name="Dooley E."/>
            <person name="Doricent M."/>
            <person name="Dorje P."/>
            <person name="Dorjee K."/>
            <person name="Dupes A."/>
            <person name="Elong R."/>
            <person name="Falk J."/>
            <person name="Farina A."/>
            <person name="Faro S."/>
            <person name="Ferguson D."/>
            <person name="Fisher S."/>
            <person name="Foley C.D."/>
            <person name="Franke A."/>
            <person name="Friedrich D."/>
            <person name="Gadbois L."/>
            <person name="Gearin G."/>
            <person name="Gearin C.R."/>
            <person name="Giannoukos G."/>
            <person name="Goode T."/>
            <person name="Graham J."/>
            <person name="Grandbois E."/>
            <person name="Grewal S."/>
            <person name="Gyaltsen K."/>
            <person name="Hafez N."/>
            <person name="Hagos B."/>
            <person name="Hall J."/>
            <person name="Henson C."/>
            <person name="Hollinger A."/>
            <person name="Honan T."/>
            <person name="Huard M.D."/>
            <person name="Hughes L."/>
            <person name="Hurhula B."/>
            <person name="Husby M.E."/>
            <person name="Kamat A."/>
            <person name="Kanga B."/>
            <person name="Kashin S."/>
            <person name="Khazanovich D."/>
            <person name="Kisner P."/>
            <person name="Lance K."/>
            <person name="Lara M."/>
            <person name="Lee W."/>
            <person name="Lennon N."/>
            <person name="Letendre F."/>
            <person name="LeVine R."/>
            <person name="Lipovsky A."/>
            <person name="Liu X."/>
            <person name="Liu J."/>
            <person name="Liu S."/>
            <person name="Lokyitsang T."/>
            <person name="Lokyitsang Y."/>
            <person name="Lubonja R."/>
            <person name="Lui A."/>
            <person name="MacDonald P."/>
            <person name="Magnisalis V."/>
            <person name="Maru K."/>
            <person name="Matthews C."/>
            <person name="McCusker W."/>
            <person name="McDonough S."/>
            <person name="Mehta T."/>
            <person name="Meldrim J."/>
            <person name="Meneus L."/>
            <person name="Mihai O."/>
            <person name="Mihalev A."/>
            <person name="Mihova T."/>
            <person name="Mittelman R."/>
            <person name="Mlenga V."/>
            <person name="Montmayeur A."/>
            <person name="Mulrain L."/>
            <person name="Navidi A."/>
            <person name="Naylor J."/>
            <person name="Negash T."/>
            <person name="Nguyen T."/>
            <person name="Nguyen N."/>
            <person name="Nicol R."/>
            <person name="Norbu C."/>
            <person name="Norbu N."/>
            <person name="Novod N."/>
            <person name="O'Neill B."/>
            <person name="Osman S."/>
            <person name="Markiewicz E."/>
            <person name="Oyono O.L."/>
            <person name="Patti C."/>
            <person name="Phunkhang P."/>
            <person name="Pierre F."/>
            <person name="Priest M."/>
            <person name="Raghuraman S."/>
            <person name="Rege F."/>
            <person name="Reyes R."/>
            <person name="Rise C."/>
            <person name="Rogov P."/>
            <person name="Ross K."/>
            <person name="Ryan E."/>
            <person name="Settipalli S."/>
            <person name="Shea T."/>
            <person name="Sherpa N."/>
            <person name="Shi L."/>
            <person name="Shih D."/>
            <person name="Sparrow T."/>
            <person name="Spaulding J."/>
            <person name="Stalker J."/>
            <person name="Stange-Thomann N."/>
            <person name="Stavropoulos S."/>
            <person name="Stone C."/>
            <person name="Strader C."/>
            <person name="Tesfaye S."/>
            <person name="Thomson T."/>
            <person name="Thoulutsang Y."/>
            <person name="Thoulutsang D."/>
            <person name="Topham K."/>
            <person name="Topping I."/>
            <person name="Tsamla T."/>
            <person name="Vassiliev H."/>
            <person name="Vo A."/>
            <person name="Wangchuk T."/>
            <person name="Wangdi T."/>
            <person name="Weiand M."/>
            <person name="Wilkinson J."/>
            <person name="Wilson A."/>
            <person name="Yadav S."/>
            <person name="Young G."/>
            <person name="Yu Q."/>
            <person name="Zembek L."/>
            <person name="Zhong D."/>
            <person name="Zimmer A."/>
            <person name="Zwirko Z."/>
            <person name="Jaffe D.B."/>
            <person name="Alvarez P."/>
            <person name="Brockman W."/>
            <person name="Butler J."/>
            <person name="Chin C."/>
            <person name="Gnerre S."/>
            <person name="Grabherr M."/>
            <person name="Kleber M."/>
            <person name="Mauceli E."/>
            <person name="MacCallum I."/>
        </authorList>
    </citation>
    <scope>NUCLEOTIDE SEQUENCE [LARGE SCALE GENOMIC DNA]</scope>
    <source>
        <strain evidence="2">Rob3c / Tucson 14021-0248.25</strain>
    </source>
</reference>
<proteinExistence type="predicted"/>
<dbReference type="Proteomes" id="UP000001292">
    <property type="component" value="Unassembled WGS sequence"/>
</dbReference>
<protein>
    <submittedName>
        <fullName evidence="1">GM22634</fullName>
    </submittedName>
</protein>